<dbReference type="SUPFAM" id="SSF81296">
    <property type="entry name" value="E set domains"/>
    <property type="match status" value="1"/>
</dbReference>
<reference evidence="10 11" key="1">
    <citation type="submission" date="2024-03" db="EMBL/GenBank/DDBJ databases">
        <title>Chitinophaga caseinilytica sp. nov., a casein hydrolysing bacterium isolated from forest soil.</title>
        <authorList>
            <person name="Lee D.S."/>
            <person name="Han D.M."/>
            <person name="Baek J.H."/>
            <person name="Choi D.G."/>
            <person name="Jeon J.H."/>
            <person name="Jeon C.O."/>
        </authorList>
    </citation>
    <scope>NUCLEOTIDE SEQUENCE [LARGE SCALE GENOMIC DNA]</scope>
    <source>
        <strain evidence="10 11">KACC 19118</strain>
    </source>
</reference>
<feature type="active site" evidence="6">
    <location>
        <position position="551"/>
    </location>
</feature>
<feature type="active site" evidence="6">
    <location>
        <position position="542"/>
    </location>
</feature>
<comment type="similarity">
    <text evidence="1 6 7">Belongs to the glycosyl hydrolase 9 (cellulase E) family.</text>
</comment>
<keyword evidence="2 6" id="KW-0378">Hydrolase</keyword>
<dbReference type="PROSITE" id="PS00698">
    <property type="entry name" value="GH9_3"/>
    <property type="match status" value="1"/>
</dbReference>
<dbReference type="CDD" id="cd02850">
    <property type="entry name" value="E_set_Cellulase_N"/>
    <property type="match status" value="1"/>
</dbReference>
<dbReference type="RefSeq" id="WP_341839288.1">
    <property type="nucleotide sequence ID" value="NZ_CP149792.1"/>
</dbReference>
<feature type="domain" description="Cellulase Ig-like" evidence="9">
    <location>
        <begin position="20"/>
        <end position="100"/>
    </location>
</feature>
<dbReference type="Pfam" id="PF00759">
    <property type="entry name" value="Glyco_hydro_9"/>
    <property type="match status" value="1"/>
</dbReference>
<keyword evidence="4 6" id="KW-0326">Glycosidase</keyword>
<keyword evidence="3 6" id="KW-0119">Carbohydrate metabolism</keyword>
<keyword evidence="7" id="KW-0136">Cellulose degradation</keyword>
<keyword evidence="5 6" id="KW-0624">Polysaccharide degradation</keyword>
<dbReference type="Pfam" id="PF02927">
    <property type="entry name" value="CelD_N"/>
    <property type="match status" value="1"/>
</dbReference>
<dbReference type="InterPro" id="IPR004197">
    <property type="entry name" value="Cellulase_Ig-like"/>
</dbReference>
<sequence>MKFPACFTGALLIGAFAMAQENPVRLNQSGFYTAGPKHAVVMGPVPSDSFFITTPDGNDTVFRGTLQPEMISRYSSSRTRMADFSDLEMKGRFVLRVPGMAVSYPFNIGDAPYHDLAAAVLKGFYFQRASMPLDAQYAGKWARPAGHPDTRVLVHPSAADGKRPAGTVIASPGGWYDAGDYNKYIVNSGITMYMLLSAYEVFPAYFDRLNVNIPESDNGVPDILDESLYNLRWMLTMQDPNDGGVYHKCTNAGFDKMVMPHNATQPRYVVQKSSTATYDFAAVMAMASRIYLPFGDQFPGLADSCRRAAVRAWDWAEQHTGAAYLYRQQAINRTMKPAIHTGEYGDGNAADERFWAYMELVTAVGGQKFDSMEELFAGHALPNWYTVETLGHWSAYRHPAKPLHKKGMGELFMRQADQLIRAAEKNAFGTVMGQTPADFTWGGNSNAATQGILLVYAYLASQNRIYLDHALSNLDYLLGRNAAGYCFVTDFGEKRPMHPHHRPSVADGIADPVPGLLVGGPNIRMEDGGKYPFREAETAYVDRDSAYACNEIAINWNAPLVFLVNALEALKVEAGYVKE</sequence>
<dbReference type="InterPro" id="IPR012341">
    <property type="entry name" value="6hp_glycosidase-like_sf"/>
</dbReference>
<feature type="domain" description="Glycoside hydrolase family 9" evidence="8">
    <location>
        <begin position="113"/>
        <end position="563"/>
    </location>
</feature>
<dbReference type="Gene3D" id="2.60.40.10">
    <property type="entry name" value="Immunoglobulins"/>
    <property type="match status" value="1"/>
</dbReference>
<dbReference type="InterPro" id="IPR001701">
    <property type="entry name" value="Glyco_hydro_9"/>
</dbReference>
<accession>A0ABZ2YYT6</accession>
<evidence type="ECO:0000256" key="1">
    <source>
        <dbReference type="ARBA" id="ARBA00007072"/>
    </source>
</evidence>
<evidence type="ECO:0000256" key="5">
    <source>
        <dbReference type="ARBA" id="ARBA00023326"/>
    </source>
</evidence>
<feature type="signal peptide" evidence="7">
    <location>
        <begin position="1"/>
        <end position="19"/>
    </location>
</feature>
<protein>
    <recommendedName>
        <fullName evidence="7">Endoglucanase</fullName>
        <ecNumber evidence="7">3.2.1.4</ecNumber>
    </recommendedName>
</protein>
<evidence type="ECO:0000256" key="3">
    <source>
        <dbReference type="ARBA" id="ARBA00023277"/>
    </source>
</evidence>
<evidence type="ECO:0000256" key="2">
    <source>
        <dbReference type="ARBA" id="ARBA00022801"/>
    </source>
</evidence>
<evidence type="ECO:0000256" key="4">
    <source>
        <dbReference type="ARBA" id="ARBA00023295"/>
    </source>
</evidence>
<proteinExistence type="inferred from homology"/>
<feature type="chain" id="PRO_5044979950" description="Endoglucanase" evidence="7">
    <location>
        <begin position="20"/>
        <end position="579"/>
    </location>
</feature>
<evidence type="ECO:0000259" key="9">
    <source>
        <dbReference type="Pfam" id="PF02927"/>
    </source>
</evidence>
<evidence type="ECO:0000259" key="8">
    <source>
        <dbReference type="Pfam" id="PF00759"/>
    </source>
</evidence>
<name>A0ABZ2YYT6_9BACT</name>
<evidence type="ECO:0000256" key="6">
    <source>
        <dbReference type="PROSITE-ProRule" id="PRU10060"/>
    </source>
</evidence>
<comment type="catalytic activity">
    <reaction evidence="7">
        <text>Endohydrolysis of (1-&gt;4)-beta-D-glucosidic linkages in cellulose, lichenin and cereal beta-D-glucans.</text>
        <dbReference type="EC" id="3.2.1.4"/>
    </reaction>
</comment>
<keyword evidence="7" id="KW-0732">Signal</keyword>
<dbReference type="Proteomes" id="UP001449657">
    <property type="component" value="Chromosome"/>
</dbReference>
<dbReference type="PANTHER" id="PTHR22298">
    <property type="entry name" value="ENDO-1,4-BETA-GLUCANASE"/>
    <property type="match status" value="1"/>
</dbReference>
<dbReference type="GO" id="GO:0016787">
    <property type="term" value="F:hydrolase activity"/>
    <property type="evidence" value="ECO:0007669"/>
    <property type="project" value="UniProtKB-KW"/>
</dbReference>
<dbReference type="InterPro" id="IPR008928">
    <property type="entry name" value="6-hairpin_glycosidase_sf"/>
</dbReference>
<dbReference type="EC" id="3.2.1.4" evidence="7"/>
<evidence type="ECO:0000313" key="11">
    <source>
        <dbReference type="Proteomes" id="UP001449657"/>
    </source>
</evidence>
<dbReference type="InterPro" id="IPR014756">
    <property type="entry name" value="Ig_E-set"/>
</dbReference>
<evidence type="ECO:0000256" key="7">
    <source>
        <dbReference type="RuleBase" id="RU361166"/>
    </source>
</evidence>
<evidence type="ECO:0000313" key="10">
    <source>
        <dbReference type="EMBL" id="WZN44508.1"/>
    </source>
</evidence>
<dbReference type="SUPFAM" id="SSF48208">
    <property type="entry name" value="Six-hairpin glycosidases"/>
    <property type="match status" value="1"/>
</dbReference>
<gene>
    <name evidence="10" type="ORF">WJU22_16555</name>
</gene>
<dbReference type="EMBL" id="CP150096">
    <property type="protein sequence ID" value="WZN44508.1"/>
    <property type="molecule type" value="Genomic_DNA"/>
</dbReference>
<keyword evidence="11" id="KW-1185">Reference proteome</keyword>
<organism evidence="10 11">
    <name type="scientific">Chitinophaga caseinilytica</name>
    <dbReference type="NCBI Taxonomy" id="2267521"/>
    <lineage>
        <taxon>Bacteria</taxon>
        <taxon>Pseudomonadati</taxon>
        <taxon>Bacteroidota</taxon>
        <taxon>Chitinophagia</taxon>
        <taxon>Chitinophagales</taxon>
        <taxon>Chitinophagaceae</taxon>
        <taxon>Chitinophaga</taxon>
    </lineage>
</organism>
<dbReference type="InterPro" id="IPR033126">
    <property type="entry name" value="Glyco_hydro_9_Asp/Glu_AS"/>
</dbReference>
<dbReference type="InterPro" id="IPR013783">
    <property type="entry name" value="Ig-like_fold"/>
</dbReference>
<dbReference type="Gene3D" id="1.50.10.10">
    <property type="match status" value="1"/>
</dbReference>